<dbReference type="HOGENOM" id="CLU_1520524_0_0_1"/>
<dbReference type="PANTHER" id="PTHR31077">
    <property type="entry name" value="U4/U6.U5 SMALL NUCLEAR RIBONUCLEOPROTEIN 27 KDA PROTEIN"/>
    <property type="match status" value="1"/>
</dbReference>
<gene>
    <name evidence="10" type="primary">AlNc14C44G3609</name>
    <name evidence="10" type="ORF">ALNC14_041920</name>
</gene>
<comment type="function">
    <text evidence="1">May play a role in mRNA splicing.</text>
</comment>
<evidence type="ECO:0000256" key="3">
    <source>
        <dbReference type="ARBA" id="ARBA00008218"/>
    </source>
</evidence>
<reference evidence="10" key="2">
    <citation type="submission" date="2011-02" db="EMBL/GenBank/DDBJ databases">
        <authorList>
            <person name="MacLean D."/>
        </authorList>
    </citation>
    <scope>NUCLEOTIDE SEQUENCE</scope>
</reference>
<reference evidence="10" key="1">
    <citation type="journal article" date="2011" name="PLoS Biol.">
        <title>Gene gain and loss during evolution of obligate parasitism in the white rust pathogen of Arabidopsis thaliana.</title>
        <authorList>
            <person name="Kemen E."/>
            <person name="Gardiner A."/>
            <person name="Schultz-Larsen T."/>
            <person name="Kemen A.C."/>
            <person name="Balmuth A.L."/>
            <person name="Robert-Seilaniantz A."/>
            <person name="Bailey K."/>
            <person name="Holub E."/>
            <person name="Studholme D.J."/>
            <person name="Maclean D."/>
            <person name="Jones J.D."/>
        </authorList>
    </citation>
    <scope>NUCLEOTIDE SEQUENCE</scope>
</reference>
<evidence type="ECO:0000256" key="8">
    <source>
        <dbReference type="SAM" id="MobiDB-lite"/>
    </source>
</evidence>
<feature type="compositionally biased region" description="Basic and acidic residues" evidence="8">
    <location>
        <begin position="68"/>
        <end position="83"/>
    </location>
</feature>
<proteinExistence type="inferred from homology"/>
<feature type="domain" description="U4/U6.U5 small nuclear ribonucleoprotein 27kDa protein" evidence="9">
    <location>
        <begin position="119"/>
        <end position="176"/>
    </location>
</feature>
<evidence type="ECO:0000259" key="9">
    <source>
        <dbReference type="Pfam" id="PF08648"/>
    </source>
</evidence>
<evidence type="ECO:0000256" key="1">
    <source>
        <dbReference type="ARBA" id="ARBA00003632"/>
    </source>
</evidence>
<comment type="subunit">
    <text evidence="4">Part of a tri-snRNP complex.</text>
</comment>
<evidence type="ECO:0000313" key="10">
    <source>
        <dbReference type="EMBL" id="CCA18049.1"/>
    </source>
</evidence>
<accession>F0WA79</accession>
<keyword evidence="7" id="KW-0539">Nucleus</keyword>
<dbReference type="AlphaFoldDB" id="F0WA79"/>
<dbReference type="InterPro" id="IPR013957">
    <property type="entry name" value="SNRNP27"/>
</dbReference>
<comment type="subcellular location">
    <subcellularLocation>
        <location evidence="2">Nucleus</location>
    </subcellularLocation>
</comment>
<keyword evidence="5" id="KW-0507">mRNA processing</keyword>
<keyword evidence="6" id="KW-0508">mRNA splicing</keyword>
<dbReference type="Pfam" id="PF08648">
    <property type="entry name" value="SNRNP27"/>
    <property type="match status" value="1"/>
</dbReference>
<feature type="compositionally biased region" description="Polar residues" evidence="8">
    <location>
        <begin position="89"/>
        <end position="106"/>
    </location>
</feature>
<feature type="region of interest" description="Disordered" evidence="8">
    <location>
        <begin position="68"/>
        <end position="106"/>
    </location>
</feature>
<evidence type="ECO:0000256" key="4">
    <source>
        <dbReference type="ARBA" id="ARBA00011825"/>
    </source>
</evidence>
<evidence type="ECO:0000256" key="2">
    <source>
        <dbReference type="ARBA" id="ARBA00004123"/>
    </source>
</evidence>
<dbReference type="GO" id="GO:0071011">
    <property type="term" value="C:precatalytic spliceosome"/>
    <property type="evidence" value="ECO:0007669"/>
    <property type="project" value="TreeGrafter"/>
</dbReference>
<organism evidence="10">
    <name type="scientific">Albugo laibachii Nc14</name>
    <dbReference type="NCBI Taxonomy" id="890382"/>
    <lineage>
        <taxon>Eukaryota</taxon>
        <taxon>Sar</taxon>
        <taxon>Stramenopiles</taxon>
        <taxon>Oomycota</taxon>
        <taxon>Peronosporomycetes</taxon>
        <taxon>Albuginales</taxon>
        <taxon>Albuginaceae</taxon>
        <taxon>Albugo</taxon>
    </lineage>
</organism>
<dbReference type="PANTHER" id="PTHR31077:SF1">
    <property type="entry name" value="U4_U6.U5 SMALL NUCLEAR RIBONUCLEOPROTEIN 27 KDA PROTEIN"/>
    <property type="match status" value="1"/>
</dbReference>
<dbReference type="GO" id="GO:0006397">
    <property type="term" value="P:mRNA processing"/>
    <property type="evidence" value="ECO:0007669"/>
    <property type="project" value="UniProtKB-KW"/>
</dbReference>
<evidence type="ECO:0000256" key="7">
    <source>
        <dbReference type="ARBA" id="ARBA00023242"/>
    </source>
</evidence>
<protein>
    <submittedName>
        <fullName evidence="10">U4/U6.U5 small nuclear ribonucleoprotein 27 kDa protein putative</fullName>
    </submittedName>
</protein>
<evidence type="ECO:0000256" key="6">
    <source>
        <dbReference type="ARBA" id="ARBA00023187"/>
    </source>
</evidence>
<name>F0WA79_9STRA</name>
<comment type="similarity">
    <text evidence="3">Belongs to the SNUT3 family.</text>
</comment>
<sequence>MIHLHLLPLARHQMLPYRLENGVATMNINLVGVLPLEIAENPSAVDAIIVHGHDRTLPEGIEIGARIDSREQSDGKKKIEKPADVPVSAESTSVPPKPANASTKLTGKSETIISDDVPDEERLKVLFGFSGFDSTKGKTVEDNLTTAATGACRKDTKREYRQYMNRLGGFNRPLDKR</sequence>
<dbReference type="GO" id="GO:0008380">
    <property type="term" value="P:RNA splicing"/>
    <property type="evidence" value="ECO:0007669"/>
    <property type="project" value="UniProtKB-KW"/>
</dbReference>
<dbReference type="EMBL" id="FR824089">
    <property type="protein sequence ID" value="CCA18049.1"/>
    <property type="molecule type" value="Genomic_DNA"/>
</dbReference>
<keyword evidence="10" id="KW-0687">Ribonucleoprotein</keyword>
<evidence type="ECO:0000256" key="5">
    <source>
        <dbReference type="ARBA" id="ARBA00022664"/>
    </source>
</evidence>